<proteinExistence type="predicted"/>
<dbReference type="EMBL" id="UZAH01033396">
    <property type="protein sequence ID" value="VDP28560.1"/>
    <property type="molecule type" value="Genomic_DNA"/>
</dbReference>
<accession>A0A183GH35</accession>
<evidence type="ECO:0000313" key="4">
    <source>
        <dbReference type="WBParaSite" id="HPBE_0002185001-mRNA-1"/>
    </source>
</evidence>
<evidence type="ECO:0000256" key="1">
    <source>
        <dbReference type="SAM" id="MobiDB-lite"/>
    </source>
</evidence>
<protein>
    <submittedName>
        <fullName evidence="2 4">Uncharacterized protein</fullName>
    </submittedName>
</protein>
<reference evidence="2 3" key="1">
    <citation type="submission" date="2018-11" db="EMBL/GenBank/DDBJ databases">
        <authorList>
            <consortium name="Pathogen Informatics"/>
        </authorList>
    </citation>
    <scope>NUCLEOTIDE SEQUENCE [LARGE SCALE GENOMIC DNA]</scope>
</reference>
<reference evidence="4" key="2">
    <citation type="submission" date="2019-09" db="UniProtKB">
        <authorList>
            <consortium name="WormBaseParasite"/>
        </authorList>
    </citation>
    <scope>IDENTIFICATION</scope>
</reference>
<sequence length="138" mass="14818">MGRGAVVVADGGAATSTDAVTWSRDVSMSKDGPPTVPRGPRHKPLALNDSDRPARKSSKNRLTEADCPSHIPGLQLGLSTEPHVSDEIQRVVNPNCPLATNNMSEHETHHIRKPVEETKNAAAANGQTSPSRFWREPG</sequence>
<feature type="region of interest" description="Disordered" evidence="1">
    <location>
        <begin position="20"/>
        <end position="70"/>
    </location>
</feature>
<evidence type="ECO:0000313" key="2">
    <source>
        <dbReference type="EMBL" id="VDP28560.1"/>
    </source>
</evidence>
<dbReference type="WBParaSite" id="HPBE_0002185001-mRNA-1">
    <property type="protein sequence ID" value="HPBE_0002185001-mRNA-1"/>
    <property type="gene ID" value="HPBE_0002185001"/>
</dbReference>
<organism evidence="3 4">
    <name type="scientific">Heligmosomoides polygyrus</name>
    <name type="common">Parasitic roundworm</name>
    <dbReference type="NCBI Taxonomy" id="6339"/>
    <lineage>
        <taxon>Eukaryota</taxon>
        <taxon>Metazoa</taxon>
        <taxon>Ecdysozoa</taxon>
        <taxon>Nematoda</taxon>
        <taxon>Chromadorea</taxon>
        <taxon>Rhabditida</taxon>
        <taxon>Rhabditina</taxon>
        <taxon>Rhabditomorpha</taxon>
        <taxon>Strongyloidea</taxon>
        <taxon>Heligmosomidae</taxon>
        <taxon>Heligmosomoides</taxon>
    </lineage>
</organism>
<gene>
    <name evidence="2" type="ORF">HPBE_LOCUS21849</name>
</gene>
<accession>A0A3P8CCZ8</accession>
<evidence type="ECO:0000313" key="3">
    <source>
        <dbReference type="Proteomes" id="UP000050761"/>
    </source>
</evidence>
<feature type="region of interest" description="Disordered" evidence="1">
    <location>
        <begin position="117"/>
        <end position="138"/>
    </location>
</feature>
<name>A0A183GH35_HELPZ</name>
<dbReference type="Proteomes" id="UP000050761">
    <property type="component" value="Unassembled WGS sequence"/>
</dbReference>
<keyword evidence="3" id="KW-1185">Reference proteome</keyword>
<dbReference type="AlphaFoldDB" id="A0A183GH35"/>